<keyword evidence="4" id="KW-1185">Reference proteome</keyword>
<name>A0ABS2ZCZ6_9BACL</name>
<accession>A0ABS2ZCZ6</accession>
<comment type="caution">
    <text evidence="3">The sequence shown here is derived from an EMBL/GenBank/DDBJ whole genome shotgun (WGS) entry which is preliminary data.</text>
</comment>
<feature type="transmembrane region" description="Helical" evidence="2">
    <location>
        <begin position="36"/>
        <end position="55"/>
    </location>
</feature>
<dbReference type="EMBL" id="JAFHKS010000042">
    <property type="protein sequence ID" value="MBN3544534.1"/>
    <property type="molecule type" value="Genomic_DNA"/>
</dbReference>
<protein>
    <submittedName>
        <fullName evidence="3">Sporulation YhaL family protein</fullName>
    </submittedName>
</protein>
<evidence type="ECO:0000256" key="1">
    <source>
        <dbReference type="SAM" id="MobiDB-lite"/>
    </source>
</evidence>
<proteinExistence type="predicted"/>
<sequence>MKGYAALFFGAILIAAFVLKEYSAGVGSFFTMTPWWMYFVLCGIIYSAYRVVTLFQEDRAIEQKVIEEEGRVYMERIERAKAHGASGTTAAVEEEDAEDLIAAAEEDRGEKLVEEEDSSDKPDQKWS</sequence>
<gene>
    <name evidence="3" type="ORF">JYA64_04475</name>
</gene>
<keyword evidence="2" id="KW-0812">Transmembrane</keyword>
<evidence type="ECO:0000313" key="4">
    <source>
        <dbReference type="Proteomes" id="UP001319060"/>
    </source>
</evidence>
<dbReference type="RefSeq" id="WP_188403772.1">
    <property type="nucleotide sequence ID" value="NZ_BMCE01000002.1"/>
</dbReference>
<organism evidence="3 4">
    <name type="scientific">Fictibacillus barbaricus</name>
    <dbReference type="NCBI Taxonomy" id="182136"/>
    <lineage>
        <taxon>Bacteria</taxon>
        <taxon>Bacillati</taxon>
        <taxon>Bacillota</taxon>
        <taxon>Bacilli</taxon>
        <taxon>Bacillales</taxon>
        <taxon>Fictibacillaceae</taxon>
        <taxon>Fictibacillus</taxon>
    </lineage>
</organism>
<reference evidence="3 4" key="1">
    <citation type="submission" date="2021-01" db="EMBL/GenBank/DDBJ databases">
        <title>Genome Sequencing of Type Strains.</title>
        <authorList>
            <person name="Lemaire J.F."/>
            <person name="Inderbitzin P."/>
            <person name="Collins S.B."/>
            <person name="Wespe N."/>
            <person name="Knight-Connoni V."/>
        </authorList>
    </citation>
    <scope>NUCLEOTIDE SEQUENCE [LARGE SCALE GENOMIC DNA]</scope>
    <source>
        <strain evidence="3 4">DSM 14730</strain>
    </source>
</reference>
<evidence type="ECO:0000256" key="2">
    <source>
        <dbReference type="SAM" id="Phobius"/>
    </source>
</evidence>
<dbReference type="Pfam" id="PF14147">
    <property type="entry name" value="Spore_YhaL"/>
    <property type="match status" value="1"/>
</dbReference>
<keyword evidence="2" id="KW-0472">Membrane</keyword>
<keyword evidence="2" id="KW-1133">Transmembrane helix</keyword>
<feature type="region of interest" description="Disordered" evidence="1">
    <location>
        <begin position="106"/>
        <end position="127"/>
    </location>
</feature>
<dbReference type="InterPro" id="IPR025428">
    <property type="entry name" value="Spore_YhaL"/>
</dbReference>
<dbReference type="Proteomes" id="UP001319060">
    <property type="component" value="Unassembled WGS sequence"/>
</dbReference>
<evidence type="ECO:0000313" key="3">
    <source>
        <dbReference type="EMBL" id="MBN3544534.1"/>
    </source>
</evidence>